<reference evidence="3" key="1">
    <citation type="submission" date="2020-05" db="EMBL/GenBank/DDBJ databases">
        <title>WGS assembly of Panicum virgatum.</title>
        <authorList>
            <person name="Lovell J.T."/>
            <person name="Jenkins J."/>
            <person name="Shu S."/>
            <person name="Juenger T.E."/>
            <person name="Schmutz J."/>
        </authorList>
    </citation>
    <scope>NUCLEOTIDE SEQUENCE</scope>
    <source>
        <strain evidence="3">AP13</strain>
    </source>
</reference>
<dbReference type="PANTHER" id="PTHR46036">
    <property type="entry name" value="LACTOYLGLUTATHIONE LYASE"/>
    <property type="match status" value="1"/>
</dbReference>
<comment type="caution">
    <text evidence="3">The sequence shown here is derived from an EMBL/GenBank/DDBJ whole genome shotgun (WGS) entry which is preliminary data.</text>
</comment>
<evidence type="ECO:0000259" key="2">
    <source>
        <dbReference type="PROSITE" id="PS51819"/>
    </source>
</evidence>
<dbReference type="Gene3D" id="3.10.180.10">
    <property type="entry name" value="2,3-Dihydroxybiphenyl 1,2-Dioxygenase, domain 1"/>
    <property type="match status" value="1"/>
</dbReference>
<dbReference type="GO" id="GO:0019243">
    <property type="term" value="P:methylglyoxal catabolic process to D-lactate via S-lactoyl-glutathione"/>
    <property type="evidence" value="ECO:0007669"/>
    <property type="project" value="TreeGrafter"/>
</dbReference>
<proteinExistence type="predicted"/>
<evidence type="ECO:0000313" key="3">
    <source>
        <dbReference type="EMBL" id="KAG2657811.1"/>
    </source>
</evidence>
<sequence length="173" mass="18761">MMRALPATAGGRGAVACATAPVPRRSLLLSAAAGGLIITTRSTVPPPLQCRLNSGVCVACFFHSLQAGAALNAEQLPLRLPRGAAGAAAKIRASAATFSSTDDALAWAKKDNRRRLHVVYRVGYLDKTIKFYTECLGMKMLRKRDIPEEKYTNAFLGYRPEDSHFVVELTYSF</sequence>
<dbReference type="GO" id="GO:0046872">
    <property type="term" value="F:metal ion binding"/>
    <property type="evidence" value="ECO:0007669"/>
    <property type="project" value="UniProtKB-KW"/>
</dbReference>
<feature type="domain" description="VOC" evidence="2">
    <location>
        <begin position="114"/>
        <end position="173"/>
    </location>
</feature>
<dbReference type="GO" id="GO:0005737">
    <property type="term" value="C:cytoplasm"/>
    <property type="evidence" value="ECO:0007669"/>
    <property type="project" value="TreeGrafter"/>
</dbReference>
<dbReference type="EMBL" id="CM029037">
    <property type="protein sequence ID" value="KAG2657811.1"/>
    <property type="molecule type" value="Genomic_DNA"/>
</dbReference>
<dbReference type="PROSITE" id="PS00934">
    <property type="entry name" value="GLYOXALASE_I_1"/>
    <property type="match status" value="1"/>
</dbReference>
<dbReference type="SUPFAM" id="SSF54593">
    <property type="entry name" value="Glyoxalase/Bleomycin resistance protein/Dihydroxybiphenyl dioxygenase"/>
    <property type="match status" value="1"/>
</dbReference>
<evidence type="ECO:0000256" key="1">
    <source>
        <dbReference type="ARBA" id="ARBA00022723"/>
    </source>
</evidence>
<dbReference type="InterPro" id="IPR037523">
    <property type="entry name" value="VOC_core"/>
</dbReference>
<dbReference type="PANTHER" id="PTHR46036:SF9">
    <property type="entry name" value="LACTOYLGLUTATHIONE LYASE"/>
    <property type="match status" value="1"/>
</dbReference>
<accession>A0A8T0X857</accession>
<gene>
    <name evidence="3" type="ORF">PVAP13_1KG169300</name>
</gene>
<dbReference type="GO" id="GO:0004462">
    <property type="term" value="F:lactoylglutathione lyase activity"/>
    <property type="evidence" value="ECO:0007669"/>
    <property type="project" value="InterPro"/>
</dbReference>
<dbReference type="Proteomes" id="UP000823388">
    <property type="component" value="Chromosome 1K"/>
</dbReference>
<dbReference type="InterPro" id="IPR018146">
    <property type="entry name" value="Glyoxalase_1_CS"/>
</dbReference>
<dbReference type="AlphaFoldDB" id="A0A8T0X857"/>
<keyword evidence="4" id="KW-1185">Reference proteome</keyword>
<organism evidence="3 4">
    <name type="scientific">Panicum virgatum</name>
    <name type="common">Blackwell switchgrass</name>
    <dbReference type="NCBI Taxonomy" id="38727"/>
    <lineage>
        <taxon>Eukaryota</taxon>
        <taxon>Viridiplantae</taxon>
        <taxon>Streptophyta</taxon>
        <taxon>Embryophyta</taxon>
        <taxon>Tracheophyta</taxon>
        <taxon>Spermatophyta</taxon>
        <taxon>Magnoliopsida</taxon>
        <taxon>Liliopsida</taxon>
        <taxon>Poales</taxon>
        <taxon>Poaceae</taxon>
        <taxon>PACMAD clade</taxon>
        <taxon>Panicoideae</taxon>
        <taxon>Panicodae</taxon>
        <taxon>Paniceae</taxon>
        <taxon>Panicinae</taxon>
        <taxon>Panicum</taxon>
        <taxon>Panicum sect. Hiantes</taxon>
    </lineage>
</organism>
<evidence type="ECO:0000313" key="4">
    <source>
        <dbReference type="Proteomes" id="UP000823388"/>
    </source>
</evidence>
<keyword evidence="1" id="KW-0479">Metal-binding</keyword>
<name>A0A8T0X857_PANVG</name>
<dbReference type="InterPro" id="IPR004360">
    <property type="entry name" value="Glyas_Fos-R_dOase_dom"/>
</dbReference>
<protein>
    <recommendedName>
        <fullName evidence="2">VOC domain-containing protein</fullName>
    </recommendedName>
</protein>
<dbReference type="Pfam" id="PF00903">
    <property type="entry name" value="Glyoxalase"/>
    <property type="match status" value="1"/>
</dbReference>
<dbReference type="PROSITE" id="PS51819">
    <property type="entry name" value="VOC"/>
    <property type="match status" value="1"/>
</dbReference>
<dbReference type="InterPro" id="IPR029068">
    <property type="entry name" value="Glyas_Bleomycin-R_OHBP_Dase"/>
</dbReference>